<dbReference type="InterPro" id="IPR011249">
    <property type="entry name" value="Metalloenz_LuxS/M16"/>
</dbReference>
<comment type="similarity">
    <text evidence="2">Belongs to the Rieske iron-sulfur protein family.</text>
</comment>
<dbReference type="InterPro" id="IPR006317">
    <property type="entry name" value="Ubiquinol_cyt_c_Rdtase_Fe-S-su"/>
</dbReference>
<keyword evidence="8" id="KW-0411">Iron-sulfur</keyword>
<keyword evidence="5" id="KW-0479">Metal-binding</keyword>
<sequence length="747" mass="82773">MSWRSVLCTASKTLFASNGLHLSLRTTAVYAARDVLSSISAPEVTSLKNGFRVVTETNQRPTIAVGVWIDSGSRFENEANNGISNFLEHMMYRGTKKRSQTELETELEKIGARFDSYTSRDHNAFYVQCVAKHLENVVALLADVLQNSKLEQATLETERTRILCEINKAAEDPSEVVFDYLHNAAFQGTPMAKSVYGTEETVRNLTRNDLRKYIDAYYKPSRMVLGAVGNIEHSQIVNLAERYFGNLSIGQSGNTLDSEGIRFTGSEFLYRNDDMPFMYGALAVEGVGFSHPDAIPLKVASTMIGDWDCTQLSSTNATTAVTQKISTGYGVHQLKSFSINYGNCGLFGFYVVMDGSDVASTTFGMKEVIRGVSEEEIERGKNMYKTVAFSALESSVTRVDDIAKQVLYSGTVQSLSDLENAIESVDKKAISEAMNKHVYDRDLAVAGVGRTEAWPDYYQMRIGMSAWRLCSKRIMATLVRTHQAALKRVCGSQPTGHLQIPLSAKDKNDTVPLVMSSNRNSWLDAPSLGLSMLSAMSVKRIVATSRRLIHTDIRFPKYYDDERSKVASDSTKAARDTEDFRRVTAQGLLFGVNGAVYLYMATKFVQSLVTYKSMPADQLAMANTEIDLDEIPEGQCKTYTWRGKPLFVAHRTQDDIGKAKSVNLNELRDPQTDDERVKKDEWLVTIGVCPHLGCVPLAGKGDFGGYYCPCHGSTFDTSGRIRLGPAPTNLEVPPYQITDNNKLIVGD</sequence>
<keyword evidence="10" id="KW-1015">Disulfide bond</keyword>
<evidence type="ECO:0000313" key="13">
    <source>
        <dbReference type="WBParaSite" id="maker-PairedContig_1145-snap-gene-1.20-mRNA-1"/>
    </source>
</evidence>
<dbReference type="NCBIfam" id="TIGR01416">
    <property type="entry name" value="Rieske_proteo"/>
    <property type="match status" value="1"/>
</dbReference>
<evidence type="ECO:0000256" key="3">
    <source>
        <dbReference type="ARBA" id="ARBA00022692"/>
    </source>
</evidence>
<dbReference type="FunFam" id="3.30.830.10:FF:000008">
    <property type="entry name" value="Mitochondrial-processing peptidase subunit beta"/>
    <property type="match status" value="1"/>
</dbReference>
<comment type="cofactor">
    <cofactor evidence="11">
        <name>[2Fe-2S] cluster</name>
        <dbReference type="ChEBI" id="CHEBI:190135"/>
    </cofactor>
</comment>
<evidence type="ECO:0000256" key="10">
    <source>
        <dbReference type="ARBA" id="ARBA00023157"/>
    </source>
</evidence>
<dbReference type="InterPro" id="IPR005805">
    <property type="entry name" value="Rieske_Fe-S_prot_C"/>
</dbReference>
<dbReference type="InterPro" id="IPR011765">
    <property type="entry name" value="Pept_M16_N"/>
</dbReference>
<dbReference type="WBParaSite" id="maker-PairedContig_1145-snap-gene-1.20-mRNA-1">
    <property type="protein sequence ID" value="maker-PairedContig_1145-snap-gene-1.20-mRNA-1"/>
    <property type="gene ID" value="maker-PairedContig_1145-snap-gene-1.20"/>
</dbReference>
<keyword evidence="3" id="KW-0812">Transmembrane</keyword>
<keyword evidence="6" id="KW-1133">Transmembrane helix</keyword>
<dbReference type="GO" id="GO:0051537">
    <property type="term" value="F:2 iron, 2 sulfur cluster binding"/>
    <property type="evidence" value="ECO:0007669"/>
    <property type="project" value="UniProtKB-KW"/>
</dbReference>
<dbReference type="SUPFAM" id="SSF50022">
    <property type="entry name" value="ISP domain"/>
    <property type="match status" value="1"/>
</dbReference>
<dbReference type="InterPro" id="IPR037008">
    <property type="entry name" value="bc1_Rieske_TM_sf"/>
</dbReference>
<evidence type="ECO:0000259" key="12">
    <source>
        <dbReference type="PROSITE" id="PS51296"/>
    </source>
</evidence>
<evidence type="ECO:0000256" key="8">
    <source>
        <dbReference type="ARBA" id="ARBA00023014"/>
    </source>
</evidence>
<evidence type="ECO:0000256" key="9">
    <source>
        <dbReference type="ARBA" id="ARBA00023136"/>
    </source>
</evidence>
<organism evidence="13">
    <name type="scientific">Wuchereria bancrofti</name>
    <dbReference type="NCBI Taxonomy" id="6293"/>
    <lineage>
        <taxon>Eukaryota</taxon>
        <taxon>Metazoa</taxon>
        <taxon>Ecdysozoa</taxon>
        <taxon>Nematoda</taxon>
        <taxon>Chromadorea</taxon>
        <taxon>Rhabditida</taxon>
        <taxon>Spirurina</taxon>
        <taxon>Spiruromorpha</taxon>
        <taxon>Filarioidea</taxon>
        <taxon>Onchocercidae</taxon>
        <taxon>Wuchereria</taxon>
    </lineage>
</organism>
<dbReference type="GO" id="GO:0008121">
    <property type="term" value="F:quinol-cytochrome-c reductase activity"/>
    <property type="evidence" value="ECO:0007669"/>
    <property type="project" value="InterPro"/>
</dbReference>
<dbReference type="GO" id="GO:0046872">
    <property type="term" value="F:metal ion binding"/>
    <property type="evidence" value="ECO:0007669"/>
    <property type="project" value="UniProtKB-KW"/>
</dbReference>
<reference evidence="13" key="1">
    <citation type="submission" date="2016-11" db="UniProtKB">
        <authorList>
            <consortium name="WormBaseParasite"/>
        </authorList>
    </citation>
    <scope>IDENTIFICATION</scope>
    <source>
        <strain evidence="13">pt0022</strain>
    </source>
</reference>
<keyword evidence="9" id="KW-0472">Membrane</keyword>
<dbReference type="InterPro" id="IPR050361">
    <property type="entry name" value="MPP/UQCRC_Complex"/>
</dbReference>
<dbReference type="PANTHER" id="PTHR11851:SF143">
    <property type="entry name" value="CYTOCHROME B-C1 COMPLEX SUBUNIT 1, MITOCHONDRIAL"/>
    <property type="match status" value="1"/>
</dbReference>
<dbReference type="PROSITE" id="PS51296">
    <property type="entry name" value="RIESKE"/>
    <property type="match status" value="1"/>
</dbReference>
<dbReference type="SUPFAM" id="SSF63411">
    <property type="entry name" value="LuxS/MPP-like metallohydrolase"/>
    <property type="match status" value="2"/>
</dbReference>
<keyword evidence="7" id="KW-0408">Iron</keyword>
<dbReference type="Gene3D" id="2.102.10.10">
    <property type="entry name" value="Rieske [2Fe-2S] iron-sulphur domain"/>
    <property type="match status" value="1"/>
</dbReference>
<evidence type="ECO:0000256" key="6">
    <source>
        <dbReference type="ARBA" id="ARBA00022989"/>
    </source>
</evidence>
<dbReference type="FunFam" id="2.102.10.10:FF:000001">
    <property type="entry name" value="Cytochrome b-c1 complex subunit Rieske, mitochondrial"/>
    <property type="match status" value="1"/>
</dbReference>
<dbReference type="Gene3D" id="3.30.830.10">
    <property type="entry name" value="Metalloenzyme, LuxS/M16 peptidase-like"/>
    <property type="match status" value="2"/>
</dbReference>
<dbReference type="Pfam" id="PF02921">
    <property type="entry name" value="UCR_TM"/>
    <property type="match status" value="1"/>
</dbReference>
<dbReference type="STRING" id="6293.A0A1I8E9G7"/>
<dbReference type="GO" id="GO:0005739">
    <property type="term" value="C:mitochondrion"/>
    <property type="evidence" value="ECO:0007669"/>
    <property type="project" value="TreeGrafter"/>
</dbReference>
<dbReference type="InterPro" id="IPR004192">
    <property type="entry name" value="Rieske_TM"/>
</dbReference>
<dbReference type="InterPro" id="IPR017941">
    <property type="entry name" value="Rieske_2Fe-2S"/>
</dbReference>
<dbReference type="PRINTS" id="PR00162">
    <property type="entry name" value="RIESKE"/>
</dbReference>
<evidence type="ECO:0000256" key="7">
    <source>
        <dbReference type="ARBA" id="ARBA00023004"/>
    </source>
</evidence>
<accession>A0A1I8E9G7</accession>
<evidence type="ECO:0000256" key="4">
    <source>
        <dbReference type="ARBA" id="ARBA00022714"/>
    </source>
</evidence>
<dbReference type="AlphaFoldDB" id="A0A1I8E9G7"/>
<feature type="domain" description="Rieske" evidence="12">
    <location>
        <begin position="646"/>
        <end position="744"/>
    </location>
</feature>
<evidence type="ECO:0000256" key="1">
    <source>
        <dbReference type="ARBA" id="ARBA00004167"/>
    </source>
</evidence>
<dbReference type="PANTHER" id="PTHR11851">
    <property type="entry name" value="METALLOPROTEASE"/>
    <property type="match status" value="1"/>
</dbReference>
<dbReference type="Gene3D" id="1.20.5.270">
    <property type="entry name" value="Ubiquinol cytochrome reductase, transmembrane domain"/>
    <property type="match status" value="1"/>
</dbReference>
<name>A0A1I8E9G7_WUCBA</name>
<dbReference type="InterPro" id="IPR007863">
    <property type="entry name" value="Peptidase_M16_C"/>
</dbReference>
<dbReference type="InterPro" id="IPR036922">
    <property type="entry name" value="Rieske_2Fe-2S_sf"/>
</dbReference>
<dbReference type="CDD" id="cd03470">
    <property type="entry name" value="Rieske_cytochrome_bc1"/>
    <property type="match status" value="1"/>
</dbReference>
<evidence type="ECO:0000256" key="5">
    <source>
        <dbReference type="ARBA" id="ARBA00022723"/>
    </source>
</evidence>
<proteinExistence type="inferred from homology"/>
<dbReference type="Pfam" id="PF00355">
    <property type="entry name" value="Rieske"/>
    <property type="match status" value="1"/>
</dbReference>
<dbReference type="Pfam" id="PF00675">
    <property type="entry name" value="Peptidase_M16"/>
    <property type="match status" value="1"/>
</dbReference>
<dbReference type="Pfam" id="PF05193">
    <property type="entry name" value="Peptidase_M16_C"/>
    <property type="match status" value="1"/>
</dbReference>
<dbReference type="GO" id="GO:0016020">
    <property type="term" value="C:membrane"/>
    <property type="evidence" value="ECO:0007669"/>
    <property type="project" value="UniProtKB-SubCell"/>
</dbReference>
<evidence type="ECO:0000256" key="2">
    <source>
        <dbReference type="ARBA" id="ARBA00010651"/>
    </source>
</evidence>
<keyword evidence="4" id="KW-0001">2Fe-2S</keyword>
<evidence type="ECO:0000256" key="11">
    <source>
        <dbReference type="ARBA" id="ARBA00034078"/>
    </source>
</evidence>
<comment type="subcellular location">
    <subcellularLocation>
        <location evidence="1">Membrane</location>
        <topology evidence="1">Single-pass membrane protein</topology>
    </subcellularLocation>
</comment>
<protein>
    <submittedName>
        <fullName evidence="13">Rieske domain-containing protein</fullName>
    </submittedName>
</protein>